<dbReference type="PIRSF" id="PIRSF037226">
    <property type="entry name" value="Amidohydrolase_ACY1L2_prd"/>
    <property type="match status" value="1"/>
</dbReference>
<dbReference type="InterPro" id="IPR017144">
    <property type="entry name" value="Xaa-Arg_dipeptidase"/>
</dbReference>
<dbReference type="InterPro" id="IPR011650">
    <property type="entry name" value="Peptidase_M20_dimer"/>
</dbReference>
<evidence type="ECO:0000256" key="1">
    <source>
        <dbReference type="PIRNR" id="PIRNR037226"/>
    </source>
</evidence>
<dbReference type="OrthoDB" id="9781032at2"/>
<dbReference type="FunFam" id="3.30.70.360:FF:000004">
    <property type="entry name" value="Peptidase M20 domain-containing protein 2"/>
    <property type="match status" value="1"/>
</dbReference>
<name>A0A2S0M738_MEGEL</name>
<dbReference type="GO" id="GO:0016805">
    <property type="term" value="F:dipeptidase activity"/>
    <property type="evidence" value="ECO:0007669"/>
    <property type="project" value="InterPro"/>
</dbReference>
<dbReference type="Pfam" id="PF01546">
    <property type="entry name" value="Peptidase_M20"/>
    <property type="match status" value="1"/>
</dbReference>
<dbReference type="SUPFAM" id="SSF55031">
    <property type="entry name" value="Bacterial exopeptidase dimerisation domain"/>
    <property type="match status" value="1"/>
</dbReference>
<dbReference type="InterPro" id="IPR052030">
    <property type="entry name" value="Peptidase_M20/M20A_hydrolases"/>
</dbReference>
<organism evidence="3 4">
    <name type="scientific">Megasphaera elsdenii</name>
    <dbReference type="NCBI Taxonomy" id="907"/>
    <lineage>
        <taxon>Bacteria</taxon>
        <taxon>Bacillati</taxon>
        <taxon>Bacillota</taxon>
        <taxon>Negativicutes</taxon>
        <taxon>Veillonellales</taxon>
        <taxon>Veillonellaceae</taxon>
        <taxon>Megasphaera</taxon>
    </lineage>
</organism>
<dbReference type="NCBIfam" id="TIGR01891">
    <property type="entry name" value="amidohydrolases"/>
    <property type="match status" value="1"/>
</dbReference>
<dbReference type="EMBL" id="CP027569">
    <property type="protein sequence ID" value="AVO27239.1"/>
    <property type="molecule type" value="Genomic_DNA"/>
</dbReference>
<comment type="similarity">
    <text evidence="1">Belongs to the peptidase M20A family.</text>
</comment>
<dbReference type="InterPro" id="IPR036264">
    <property type="entry name" value="Bact_exopeptidase_dim_dom"/>
</dbReference>
<dbReference type="RefSeq" id="WP_106669707.1">
    <property type="nucleotide sequence ID" value="NZ_CAMFOL010000049.1"/>
</dbReference>
<dbReference type="Gene3D" id="3.40.630.10">
    <property type="entry name" value="Zn peptidases"/>
    <property type="match status" value="1"/>
</dbReference>
<dbReference type="Gene3D" id="3.30.70.360">
    <property type="match status" value="1"/>
</dbReference>
<sequence length="392" mass="42758">MNTLEDLKKALKAHEAQAFQLNYTIADDPELSGEEYHACQHYVDLCRSLGMEVEEQFTGQPTAFRAVAHRADKPVFKMALLAEYDALPGVGHGCGHSANGAMSFLAAAALKDLADLPVDVDLIGTPDEELRGGKVIMCDQGVFKDYDFAVMVHISPTKTNANSHFLALDDYRIAFHGQTAHAAGEPWNGRNALNGAMLALHAIDMLRQHVRPETRIGSYIVNGGMASNVVPDYAEIECCIRHSEREYLDTVVAKVMNCFKGAAIATETTYDVSQMGCKFDNMVWNEAATKASEQVLQAMDIPYEYPTDCGSSDVGNVSHQCPAVHVHLALGDVPMPEHSTDIANAVKARTIEPTIVKGAEIMGRLALLFAQDAALRQQMKDEFMSNGLSCNH</sequence>
<proteinExistence type="inferred from homology"/>
<dbReference type="InterPro" id="IPR017439">
    <property type="entry name" value="Amidohydrolase"/>
</dbReference>
<dbReference type="GO" id="GO:0046657">
    <property type="term" value="P:folic acid catabolic process"/>
    <property type="evidence" value="ECO:0007669"/>
    <property type="project" value="TreeGrafter"/>
</dbReference>
<dbReference type="SUPFAM" id="SSF53187">
    <property type="entry name" value="Zn-dependent exopeptidases"/>
    <property type="match status" value="1"/>
</dbReference>
<reference evidence="3 4" key="1">
    <citation type="journal article" date="2018" name="Genome Announc.">
        <title>Complete genomes of two Megasphaera elsdenii strains, NCIMB 702410 and ATCC 25940.</title>
        <authorList>
            <person name="Hatmaker E.A."/>
            <person name="O'Dell K."/>
            <person name="Riley L.A."/>
            <person name="Klingeman D.M."/>
            <person name="Guss A.M."/>
        </authorList>
    </citation>
    <scope>NUCLEOTIDE SEQUENCE [LARGE SCALE GENOMIC DNA]</scope>
    <source>
        <strain evidence="3 4">NCIMB702410</strain>
    </source>
</reference>
<keyword evidence="3" id="KW-0378">Hydrolase</keyword>
<dbReference type="AlphaFoldDB" id="A0A2S0M738"/>
<dbReference type="Pfam" id="PF07687">
    <property type="entry name" value="M20_dimer"/>
    <property type="match status" value="1"/>
</dbReference>
<gene>
    <name evidence="3" type="ORF">C6Y28_06305</name>
</gene>
<evidence type="ECO:0000313" key="3">
    <source>
        <dbReference type="EMBL" id="AVO27239.1"/>
    </source>
</evidence>
<dbReference type="PANTHER" id="PTHR30575">
    <property type="entry name" value="PEPTIDASE M20"/>
    <property type="match status" value="1"/>
</dbReference>
<evidence type="ECO:0000259" key="2">
    <source>
        <dbReference type="Pfam" id="PF07687"/>
    </source>
</evidence>
<dbReference type="GO" id="GO:0005737">
    <property type="term" value="C:cytoplasm"/>
    <property type="evidence" value="ECO:0007669"/>
    <property type="project" value="TreeGrafter"/>
</dbReference>
<dbReference type="Proteomes" id="UP000238358">
    <property type="component" value="Chromosome"/>
</dbReference>
<dbReference type="GO" id="GO:0071713">
    <property type="term" value="F:para-aminobenzoyl-glutamate hydrolase activity"/>
    <property type="evidence" value="ECO:0007669"/>
    <property type="project" value="TreeGrafter"/>
</dbReference>
<dbReference type="PANTHER" id="PTHR30575:SF3">
    <property type="entry name" value="PEPTIDASE M20 DIMERISATION DOMAIN-CONTAINING PROTEIN"/>
    <property type="match status" value="1"/>
</dbReference>
<evidence type="ECO:0000313" key="4">
    <source>
        <dbReference type="Proteomes" id="UP000238358"/>
    </source>
</evidence>
<protein>
    <recommendedName>
        <fullName evidence="1">Peptidase M20 domain-containing protein 2</fullName>
    </recommendedName>
</protein>
<dbReference type="InterPro" id="IPR002933">
    <property type="entry name" value="Peptidase_M20"/>
</dbReference>
<accession>A0A2S0M738</accession>
<feature type="domain" description="Peptidase M20 dimerisation" evidence="2">
    <location>
        <begin position="171"/>
        <end position="262"/>
    </location>
</feature>